<gene>
    <name evidence="5" type="ORF">G5714_017712</name>
</gene>
<dbReference type="InterPro" id="IPR050836">
    <property type="entry name" value="SDS22/Internalin_LRR"/>
</dbReference>
<comment type="caution">
    <text evidence="5">The sequence shown here is derived from an EMBL/GenBank/DDBJ whole genome shotgun (WGS) entry which is preliminary data.</text>
</comment>
<feature type="region of interest" description="Disordered" evidence="4">
    <location>
        <begin position="297"/>
        <end position="502"/>
    </location>
</feature>
<accession>A0A7J6C253</accession>
<feature type="compositionally biased region" description="Polar residues" evidence="4">
    <location>
        <begin position="1446"/>
        <end position="1468"/>
    </location>
</feature>
<feature type="compositionally biased region" description="Polar residues" evidence="4">
    <location>
        <begin position="623"/>
        <end position="638"/>
    </location>
</feature>
<keyword evidence="1" id="KW-0433">Leucine-rich repeat</keyword>
<dbReference type="Pfam" id="PF00612">
    <property type="entry name" value="IQ"/>
    <property type="match status" value="2"/>
</dbReference>
<evidence type="ECO:0000256" key="2">
    <source>
        <dbReference type="ARBA" id="ARBA00022737"/>
    </source>
</evidence>
<evidence type="ECO:0008006" key="7">
    <source>
        <dbReference type="Google" id="ProtNLM"/>
    </source>
</evidence>
<evidence type="ECO:0000256" key="1">
    <source>
        <dbReference type="ARBA" id="ARBA00022614"/>
    </source>
</evidence>
<dbReference type="OrthoDB" id="266138at2759"/>
<proteinExistence type="predicted"/>
<dbReference type="SMART" id="SM00365">
    <property type="entry name" value="LRR_SD22"/>
    <property type="match status" value="7"/>
</dbReference>
<evidence type="ECO:0000256" key="3">
    <source>
        <dbReference type="SAM" id="Coils"/>
    </source>
</evidence>
<name>A0A7J6C253_9TELE</name>
<feature type="compositionally biased region" description="Basic and acidic residues" evidence="4">
    <location>
        <begin position="297"/>
        <end position="364"/>
    </location>
</feature>
<dbReference type="Gene3D" id="3.80.10.10">
    <property type="entry name" value="Ribonuclease Inhibitor"/>
    <property type="match status" value="2"/>
</dbReference>
<evidence type="ECO:0000313" key="5">
    <source>
        <dbReference type="EMBL" id="KAF4101280.1"/>
    </source>
</evidence>
<dbReference type="PANTHER" id="PTHR46652">
    <property type="entry name" value="LEUCINE-RICH REPEAT AND IQ DOMAIN-CONTAINING PROTEIN 1-RELATED"/>
    <property type="match status" value="1"/>
</dbReference>
<feature type="compositionally biased region" description="Basic and acidic residues" evidence="4">
    <location>
        <begin position="379"/>
        <end position="496"/>
    </location>
</feature>
<dbReference type="SUPFAM" id="SSF52058">
    <property type="entry name" value="L domain-like"/>
    <property type="match status" value="1"/>
</dbReference>
<dbReference type="Gene3D" id="1.20.5.190">
    <property type="match status" value="1"/>
</dbReference>
<feature type="region of interest" description="Disordered" evidence="4">
    <location>
        <begin position="623"/>
        <end position="651"/>
    </location>
</feature>
<dbReference type="PANTHER" id="PTHR46652:SF7">
    <property type="entry name" value="LEUCINE-RICH REPEAT AND IQ DOMAIN-CONTAINING PROTEIN 1"/>
    <property type="match status" value="1"/>
</dbReference>
<dbReference type="InterPro" id="IPR001611">
    <property type="entry name" value="Leu-rich_rpt"/>
</dbReference>
<evidence type="ECO:0000313" key="6">
    <source>
        <dbReference type="Proteomes" id="UP000579812"/>
    </source>
</evidence>
<dbReference type="InterPro" id="IPR000048">
    <property type="entry name" value="IQ_motif_EF-hand-BS"/>
</dbReference>
<dbReference type="Proteomes" id="UP000579812">
    <property type="component" value="Unassembled WGS sequence"/>
</dbReference>
<dbReference type="CDD" id="cd23767">
    <property type="entry name" value="IQCD"/>
    <property type="match status" value="1"/>
</dbReference>
<dbReference type="PROSITE" id="PS50096">
    <property type="entry name" value="IQ"/>
    <property type="match status" value="2"/>
</dbReference>
<feature type="coiled-coil region" evidence="3">
    <location>
        <begin position="152"/>
        <end position="189"/>
    </location>
</feature>
<reference evidence="5 6" key="1">
    <citation type="submission" date="2020-04" db="EMBL/GenBank/DDBJ databases">
        <title>Chromosome-level genome assembly of a cyprinid fish Onychostoma macrolepis by integration of Nanopore Sequencing, Bionano and Hi-C technology.</title>
        <authorList>
            <person name="Wang D."/>
        </authorList>
    </citation>
    <scope>NUCLEOTIDE SEQUENCE [LARGE SCALE GENOMIC DNA]</scope>
    <source>
        <strain evidence="5">SWU-2019</strain>
        <tissue evidence="5">Muscle</tissue>
    </source>
</reference>
<protein>
    <recommendedName>
        <fullName evidence="7">Leucine-rich repeat and IQ domain-containing protein 1</fullName>
    </recommendedName>
</protein>
<dbReference type="InterPro" id="IPR032675">
    <property type="entry name" value="LRR_dom_sf"/>
</dbReference>
<keyword evidence="3" id="KW-0175">Coiled coil</keyword>
<dbReference type="PROSITE" id="PS51450">
    <property type="entry name" value="LRR"/>
    <property type="match status" value="5"/>
</dbReference>
<keyword evidence="6" id="KW-1185">Reference proteome</keyword>
<dbReference type="SMART" id="SM00015">
    <property type="entry name" value="IQ"/>
    <property type="match status" value="2"/>
</dbReference>
<evidence type="ECO:0000256" key="4">
    <source>
        <dbReference type="SAM" id="MobiDB-lite"/>
    </source>
</evidence>
<dbReference type="EMBL" id="JAAMOB010000018">
    <property type="protein sequence ID" value="KAF4101280.1"/>
    <property type="molecule type" value="Genomic_DNA"/>
</dbReference>
<feature type="region of interest" description="Disordered" evidence="4">
    <location>
        <begin position="1423"/>
        <end position="1493"/>
    </location>
</feature>
<dbReference type="FunFam" id="3.80.10.10:FF:001142">
    <property type="entry name" value="Leucine-rich repeats and IQ motif containing 1"/>
    <property type="match status" value="1"/>
</dbReference>
<keyword evidence="2" id="KW-0677">Repeat</keyword>
<organism evidence="5 6">
    <name type="scientific">Onychostoma macrolepis</name>
    <dbReference type="NCBI Taxonomy" id="369639"/>
    <lineage>
        <taxon>Eukaryota</taxon>
        <taxon>Metazoa</taxon>
        <taxon>Chordata</taxon>
        <taxon>Craniata</taxon>
        <taxon>Vertebrata</taxon>
        <taxon>Euteleostomi</taxon>
        <taxon>Actinopterygii</taxon>
        <taxon>Neopterygii</taxon>
        <taxon>Teleostei</taxon>
        <taxon>Ostariophysi</taxon>
        <taxon>Cypriniformes</taxon>
        <taxon>Cyprinidae</taxon>
        <taxon>Acrossocheilinae</taxon>
        <taxon>Onychostoma</taxon>
    </lineage>
</organism>
<sequence>MMDDIEQAIDEELKKLNLTLTLHPSQNDSESDDDNFTVLDENLNAEDELPDSVLTYVEASRNRMDAFEQLILEDVEEKDFSSQNLSHNDNPTNKPASDFIDDPIKWKERVISELVEQVGHLKDIVPQNAQREITIMSDDVCTESELQISLEWRELEERLRKEEEQKLAAQEVERELRLNSEREEEERRRRGLMKFEEELKKIEEATLNVGMKNEVHRTEDLQLDLDKQQTLIRKLEEQMEEEKQAFEKAQEEERMRTQKLHCMAATKIQAALRGTLVRRWSKTELRRKKEEERRLEEEKREWEKVKKEREQERNRIEEEERAQREEMERRRADYERSKEQEHHRLEKEQKLEQQKRKEEEDEKRKKMQKKEKQNNITSVKDDYRRQDEDVDKKNKEKERTKVERSSQVKDECKREEERGGQENKENEANVRKIEANNERIRHEKKMENTLDDDRNMLKKQDKTKSINTKDTERLDDTRPQTKSEKDRIKNHEEKTVESSGELELQVNLSQSRKSLKVTKTTTESHINVHEGLSSDLGISPVDSSSVADHLSVKGNTDLTVQASDLAVVAPEMDTRGRQNATAFELEDHKPKSQESISVCLPDSTEQKRMAWMMSCTPWSKLSLQNKRKGSSAQQQSQKRGPRKRRVPSLPPLSVDTILKTGAWSSLKQVTTVTLEDLPGCSLSTLSECNKLQTLTLRRCGLASLDGLNKCAQIRYIDVQENSITFVDCGGLANLQVLLLGRNQLMNIHGLDGAENLQILQLSHNSISRLSGLDPLKMLLRLSVDHNQLLSTRGLNEIYTLLHLDCSYNHLSHVEGLENCALLNTLDLRGNSLTELPVLQNHVLLRDLYLDDNLISSVDDLESYWLPLLQNLSLAHNSVTHLIPLLDLVSLRMLDASHNCLSDWQNVCLNLRECTSLQELNLTGNPLQQESKWRSLLLETVPGLIKLNNDQTAAAAVPRKCPEQQWNFQALCQAQQERQDSLLQQQKMDISSAPSQHDAQLLAIGHQADLFRLAVDQRYAHEYGDSCVTEDSTLAAAANSSSCSYSEASLSQGQSPEMRLQHTADWQKHKKTQLSQADLELRSADCMQTQSEKEPVQALNLKIAAAVAIQRCWRRRCVLRRREGLPGLIEKTNTKSHLHKLEDTCIGGPERECAAVVIQAAWRGCVLRKKLARALAAAQITESDEDLEEVDMDEFIFDEKALEKDWITLDSLPARMMPFSEQLPLPKSPLPLPIQGSPKTRSVFPLQPTHAWSDNEGAACSEQSLTPHLSSRSILKTHTLSEESEKILKEWGITNESTALLMLKRANKMKGKKQKQKRLFDPNPRLAQYVSTETKRRTRPTFKDNFKVHQAVNEVHKFPKAEEKQSYKERTYQWLHTQAVHPNTDSAGTGRDHFLPDIGQDILNGGRVQLVAIGDSDGGDSGARFWTDSTSVSPPLKKHTKPRRYSAENTKTEVPSPTRVNSAPIQNERISFRDIPVRHSGGWGGGKKRAKLNK</sequence>